<organism evidence="1 2">
    <name type="scientific">Reichenbachiella faecimaris</name>
    <dbReference type="NCBI Taxonomy" id="692418"/>
    <lineage>
        <taxon>Bacteria</taxon>
        <taxon>Pseudomonadati</taxon>
        <taxon>Bacteroidota</taxon>
        <taxon>Cytophagia</taxon>
        <taxon>Cytophagales</taxon>
        <taxon>Reichenbachiellaceae</taxon>
        <taxon>Reichenbachiella</taxon>
    </lineage>
</organism>
<evidence type="ECO:0008006" key="3">
    <source>
        <dbReference type="Google" id="ProtNLM"/>
    </source>
</evidence>
<accession>A0A1W2GQF5</accession>
<name>A0A1W2GQF5_REIFA</name>
<sequence>MPLTALAGTLGRKRAAHLLRRVTFGATKAQIDQVAALTTSEAMDLLFIMEDLPDPELPLDPATGQEWLSTPTTDANSSDRDLNTYLKSWHFGQLLALDVAEEYALSYATREKITFLLHTIFTTIESKVANSKFIYYQNALFRQYSFDDNEDPDFNFKTLSKKVCVENAMLRYLDGNTNVLGSPNENFGREFLELFSIGRGLEGTVSTLPAPGDYFNYTEQDVQAAALVFSGFNIDETFSNIDEDTELPKGVIRGGTIASSHDNTTKQFSYRFNDATISPDPDLLQGGAATEESALGEIDQLVEMIYGVSDEAAKNICRKIYRFYVYYNIDEDLDNDIIDNLTQTFINSGYKLQPVLVDLFQSEHFYEAGAGTGNDNFGSIIKSPMDLALGTLKGLEVKIPDYTTDLENYYTFMGSIQQSMNSQGMIYYEPSEVAGYPAYHQFPIYNRSWISTNYLAERYQFIQRLIDNMDADEPGSVGVDVVEFVRDNFSAVAADANDLIIELCRYFLPMNDNLTFDAAGDDSSEITAERLNYFLMAFLYSPQIDPDPEGSWNFRWTNLEDSEVVESQLKNLFNALMQSPEFQLS</sequence>
<dbReference type="Pfam" id="PF08811">
    <property type="entry name" value="DUF1800"/>
    <property type="match status" value="1"/>
</dbReference>
<dbReference type="STRING" id="692418.SAMN04488029_3903"/>
<evidence type="ECO:0000313" key="2">
    <source>
        <dbReference type="Proteomes" id="UP000192472"/>
    </source>
</evidence>
<keyword evidence="2" id="KW-1185">Reference proteome</keyword>
<reference evidence="1 2" key="1">
    <citation type="submission" date="2017-04" db="EMBL/GenBank/DDBJ databases">
        <authorList>
            <person name="Afonso C.L."/>
            <person name="Miller P.J."/>
            <person name="Scott M.A."/>
            <person name="Spackman E."/>
            <person name="Goraichik I."/>
            <person name="Dimitrov K.M."/>
            <person name="Suarez D.L."/>
            <person name="Swayne D.E."/>
        </authorList>
    </citation>
    <scope>NUCLEOTIDE SEQUENCE [LARGE SCALE GENOMIC DNA]</scope>
    <source>
        <strain evidence="1 2">DSM 26133</strain>
    </source>
</reference>
<proteinExistence type="predicted"/>
<gene>
    <name evidence="1" type="ORF">SAMN04488029_3903</name>
</gene>
<dbReference type="InterPro" id="IPR014917">
    <property type="entry name" value="DUF1800"/>
</dbReference>
<evidence type="ECO:0000313" key="1">
    <source>
        <dbReference type="EMBL" id="SMD38841.1"/>
    </source>
</evidence>
<protein>
    <recommendedName>
        <fullName evidence="3">DUF1800 domain-containing protein</fullName>
    </recommendedName>
</protein>
<dbReference type="Proteomes" id="UP000192472">
    <property type="component" value="Unassembled WGS sequence"/>
</dbReference>
<dbReference type="RefSeq" id="WP_084374526.1">
    <property type="nucleotide sequence ID" value="NZ_FWYF01000005.1"/>
</dbReference>
<dbReference type="AlphaFoldDB" id="A0A1W2GQF5"/>
<dbReference type="EMBL" id="FWYF01000005">
    <property type="protein sequence ID" value="SMD38841.1"/>
    <property type="molecule type" value="Genomic_DNA"/>
</dbReference>
<dbReference type="OrthoDB" id="9772295at2"/>